<dbReference type="GO" id="GO:0061733">
    <property type="term" value="F:protein-lysine-acetyltransferase activity"/>
    <property type="evidence" value="ECO:0007669"/>
    <property type="project" value="TreeGrafter"/>
</dbReference>
<keyword evidence="9" id="KW-0012">Acyltransferase</keyword>
<reference evidence="13 14" key="1">
    <citation type="submission" date="2014-04" db="EMBL/GenBank/DDBJ databases">
        <authorList>
            <consortium name="DOE Joint Genome Institute"/>
            <person name="Kuo A."/>
            <person name="Tarkka M."/>
            <person name="Buscot F."/>
            <person name="Kohler A."/>
            <person name="Nagy L.G."/>
            <person name="Floudas D."/>
            <person name="Copeland A."/>
            <person name="Barry K.W."/>
            <person name="Cichocki N."/>
            <person name="Veneault-Fourrey C."/>
            <person name="LaButti K."/>
            <person name="Lindquist E.A."/>
            <person name="Lipzen A."/>
            <person name="Lundell T."/>
            <person name="Morin E."/>
            <person name="Murat C."/>
            <person name="Sun H."/>
            <person name="Tunlid A."/>
            <person name="Henrissat B."/>
            <person name="Grigoriev I.V."/>
            <person name="Hibbett D.S."/>
            <person name="Martin F."/>
            <person name="Nordberg H.P."/>
            <person name="Cantor M.N."/>
            <person name="Hua S.X."/>
        </authorList>
    </citation>
    <scope>NUCLEOTIDE SEQUENCE [LARGE SCALE GENOMIC DNA]</scope>
    <source>
        <strain evidence="13 14">F 1598</strain>
    </source>
</reference>
<dbReference type="InterPro" id="IPR028005">
    <property type="entry name" value="AcTrfase_ESCO_Znf_dom"/>
</dbReference>
<dbReference type="HOGENOM" id="CLU_073121_0_0_1"/>
<dbReference type="Pfam" id="PF13880">
    <property type="entry name" value="Acetyltransf_13"/>
    <property type="match status" value="1"/>
</dbReference>
<evidence type="ECO:0000256" key="1">
    <source>
        <dbReference type="ARBA" id="ARBA00004123"/>
    </source>
</evidence>
<keyword evidence="5" id="KW-0863">Zinc-finger</keyword>
<evidence type="ECO:0008006" key="15">
    <source>
        <dbReference type="Google" id="ProtNLM"/>
    </source>
</evidence>
<dbReference type="EMBL" id="KN832979">
    <property type="protein sequence ID" value="KIM87534.1"/>
    <property type="molecule type" value="Genomic_DNA"/>
</dbReference>
<evidence type="ECO:0000256" key="4">
    <source>
        <dbReference type="ARBA" id="ARBA00022723"/>
    </source>
</evidence>
<accession>A0A0C3G6U1</accession>
<feature type="domain" description="N-acetyltransferase ESCO acetyl-transferase" evidence="12">
    <location>
        <begin position="261"/>
        <end position="319"/>
    </location>
</feature>
<organism evidence="13 14">
    <name type="scientific">Piloderma croceum (strain F 1598)</name>
    <dbReference type="NCBI Taxonomy" id="765440"/>
    <lineage>
        <taxon>Eukaryota</taxon>
        <taxon>Fungi</taxon>
        <taxon>Dikarya</taxon>
        <taxon>Basidiomycota</taxon>
        <taxon>Agaricomycotina</taxon>
        <taxon>Agaricomycetes</taxon>
        <taxon>Agaricomycetidae</taxon>
        <taxon>Atheliales</taxon>
        <taxon>Atheliaceae</taxon>
        <taxon>Piloderma</taxon>
    </lineage>
</organism>
<evidence type="ECO:0000256" key="10">
    <source>
        <dbReference type="SAM" id="MobiDB-lite"/>
    </source>
</evidence>
<dbReference type="STRING" id="765440.A0A0C3G6U1"/>
<evidence type="ECO:0000256" key="8">
    <source>
        <dbReference type="ARBA" id="ARBA00023306"/>
    </source>
</evidence>
<comment type="similarity">
    <text evidence="2">Belongs to the acetyltransferase family. ECO subfamily.</text>
</comment>
<keyword evidence="7" id="KW-0539">Nucleus</keyword>
<reference evidence="14" key="2">
    <citation type="submission" date="2015-01" db="EMBL/GenBank/DDBJ databases">
        <title>Evolutionary Origins and Diversification of the Mycorrhizal Mutualists.</title>
        <authorList>
            <consortium name="DOE Joint Genome Institute"/>
            <consortium name="Mycorrhizal Genomics Consortium"/>
            <person name="Kohler A."/>
            <person name="Kuo A."/>
            <person name="Nagy L.G."/>
            <person name="Floudas D."/>
            <person name="Copeland A."/>
            <person name="Barry K.W."/>
            <person name="Cichocki N."/>
            <person name="Veneault-Fourrey C."/>
            <person name="LaButti K."/>
            <person name="Lindquist E.A."/>
            <person name="Lipzen A."/>
            <person name="Lundell T."/>
            <person name="Morin E."/>
            <person name="Murat C."/>
            <person name="Riley R."/>
            <person name="Ohm R."/>
            <person name="Sun H."/>
            <person name="Tunlid A."/>
            <person name="Henrissat B."/>
            <person name="Grigoriev I.V."/>
            <person name="Hibbett D.S."/>
            <person name="Martin F."/>
        </authorList>
    </citation>
    <scope>NUCLEOTIDE SEQUENCE [LARGE SCALE GENOMIC DNA]</scope>
    <source>
        <strain evidence="14">F 1598</strain>
    </source>
</reference>
<dbReference type="GO" id="GO:0000785">
    <property type="term" value="C:chromatin"/>
    <property type="evidence" value="ECO:0007669"/>
    <property type="project" value="TreeGrafter"/>
</dbReference>
<evidence type="ECO:0000256" key="6">
    <source>
        <dbReference type="ARBA" id="ARBA00022833"/>
    </source>
</evidence>
<dbReference type="InterPro" id="IPR028009">
    <property type="entry name" value="ESCO_Acetyltransf_dom"/>
</dbReference>
<comment type="subcellular location">
    <subcellularLocation>
        <location evidence="1">Nucleus</location>
    </subcellularLocation>
</comment>
<dbReference type="AlphaFoldDB" id="A0A0C3G6U1"/>
<evidence type="ECO:0000259" key="11">
    <source>
        <dbReference type="Pfam" id="PF13878"/>
    </source>
</evidence>
<feature type="domain" description="N-acetyltransferase ESCO zinc-finger" evidence="11">
    <location>
        <begin position="75"/>
        <end position="112"/>
    </location>
</feature>
<evidence type="ECO:0000256" key="9">
    <source>
        <dbReference type="ARBA" id="ARBA00023315"/>
    </source>
</evidence>
<dbReference type="GO" id="GO:0008270">
    <property type="term" value="F:zinc ion binding"/>
    <property type="evidence" value="ECO:0007669"/>
    <property type="project" value="UniProtKB-KW"/>
</dbReference>
<dbReference type="PANTHER" id="PTHR45884">
    <property type="entry name" value="N-ACETYLTRANSFERASE ECO"/>
    <property type="match status" value="1"/>
</dbReference>
<keyword evidence="4" id="KW-0479">Metal-binding</keyword>
<evidence type="ECO:0000256" key="7">
    <source>
        <dbReference type="ARBA" id="ARBA00023242"/>
    </source>
</evidence>
<evidence type="ECO:0000256" key="3">
    <source>
        <dbReference type="ARBA" id="ARBA00022679"/>
    </source>
</evidence>
<dbReference type="GO" id="GO:0005634">
    <property type="term" value="C:nucleus"/>
    <property type="evidence" value="ECO:0007669"/>
    <property type="project" value="UniProtKB-SubCell"/>
</dbReference>
<evidence type="ECO:0000313" key="14">
    <source>
        <dbReference type="Proteomes" id="UP000054166"/>
    </source>
</evidence>
<feature type="region of interest" description="Disordered" evidence="10">
    <location>
        <begin position="1"/>
        <end position="71"/>
    </location>
</feature>
<dbReference type="InParanoid" id="A0A0C3G6U1"/>
<gene>
    <name evidence="13" type="ORF">PILCRDRAFT_815063</name>
</gene>
<protein>
    <recommendedName>
        <fullName evidence="15">N-acetyltransferase ECO1</fullName>
    </recommendedName>
</protein>
<evidence type="ECO:0000313" key="13">
    <source>
        <dbReference type="EMBL" id="KIM87534.1"/>
    </source>
</evidence>
<dbReference type="GO" id="GO:0007064">
    <property type="term" value="P:mitotic sister chromatid cohesion"/>
    <property type="evidence" value="ECO:0007669"/>
    <property type="project" value="TreeGrafter"/>
</dbReference>
<evidence type="ECO:0000256" key="2">
    <source>
        <dbReference type="ARBA" id="ARBA00005816"/>
    </source>
</evidence>
<evidence type="ECO:0000259" key="12">
    <source>
        <dbReference type="Pfam" id="PF13880"/>
    </source>
</evidence>
<dbReference type="Proteomes" id="UP000054166">
    <property type="component" value="Unassembled WGS sequence"/>
</dbReference>
<dbReference type="Pfam" id="PF13878">
    <property type="entry name" value="zf-C2H2_3"/>
    <property type="match status" value="1"/>
</dbReference>
<dbReference type="OrthoDB" id="428854at2759"/>
<keyword evidence="6" id="KW-0862">Zinc</keyword>
<feature type="compositionally biased region" description="Low complexity" evidence="10">
    <location>
        <begin position="59"/>
        <end position="71"/>
    </location>
</feature>
<sequence length="328" mass="35296">MSTKVKRTYASRVRPPLPSSPPSTLSSSSPPQPIKRKRPFEEAFSTTNIPPPIKRSKSNSKSQSKLKSTQKPLTQLHFSLDTSVLRTCPLCDLSYTKGAPADEDLHKSHCARVLKGMEWGREEERERGKAGVEEVGSGVRLKDGRRGRIVCFRADVGGRIGSKLTTLLGTVNLALSSPPLTQAILQASKAYLMLIPIPSTNSSSHREKIVGCVLAQHITTAMAIASPSPSSTSQTLPPRSLIPIDPTTSLFCHPHPLPTPLGVPRLFVPSTHRRQGIATHLLTAAAKTFVHGCPLDPGKGEVAFSQPTGAGAGVMRAWGRGGVRIYEE</sequence>
<keyword evidence="8" id="KW-0131">Cell cycle</keyword>
<name>A0A0C3G6U1_PILCF</name>
<proteinExistence type="inferred from homology"/>
<dbReference type="PANTHER" id="PTHR45884:SF2">
    <property type="entry name" value="N-ACETYLTRANSFERASE ECO"/>
    <property type="match status" value="1"/>
</dbReference>
<keyword evidence="3" id="KW-0808">Transferase</keyword>
<keyword evidence="14" id="KW-1185">Reference proteome</keyword>
<evidence type="ECO:0000256" key="5">
    <source>
        <dbReference type="ARBA" id="ARBA00022771"/>
    </source>
</evidence>